<accession>A0ABX6EZ48</accession>
<dbReference type="InterPro" id="IPR003829">
    <property type="entry name" value="Pirin_N_dom"/>
</dbReference>
<dbReference type="PANTHER" id="PTHR13903">
    <property type="entry name" value="PIRIN-RELATED"/>
    <property type="match status" value="1"/>
</dbReference>
<evidence type="ECO:0000256" key="2">
    <source>
        <dbReference type="RuleBase" id="RU003457"/>
    </source>
</evidence>
<name>A0ABX6EZ48_KLUMA</name>
<evidence type="ECO:0000313" key="5">
    <source>
        <dbReference type="EMBL" id="QGN17614.1"/>
    </source>
</evidence>
<dbReference type="EMBL" id="CP015060">
    <property type="protein sequence ID" value="QGN17614.1"/>
    <property type="molecule type" value="Genomic_DNA"/>
</dbReference>
<dbReference type="CDD" id="cd02909">
    <property type="entry name" value="cupin_pirin_N"/>
    <property type="match status" value="1"/>
</dbReference>
<sequence length="355" mass="39531">MVLRLDFRLITLLILIISVGVVHISSKKRIIDQLEPNTSGSAVMSNESTMNTVNKVRSVLKHFVAMEQSEGAGALVKRSIGTMQMRNFPPFLMLDHFDVAPPAGFPEHPHHGQETITYVLRGMMAHEDFTGSKGVLRPGDLQFMTAGKAIVHSEIPVKMNNGESTNGLQLWVDLPNDMKNVAPRYRDLRREEIPIATPSDNLTVKVISGESYGVKSVAELAYTPVEFFHFIANKKGTEFSQPFKDDFSSFLYVLKGSIDISGKNYPEFSAIFFKNDGDGIKGVTTSDNAEFAIIGGKYFNQKIVQYGPFVDASREKIVDVIDNYQNAINGFENARTWSPVIKNGVTEDEVQQYLP</sequence>
<evidence type="ECO:0000259" key="4">
    <source>
        <dbReference type="Pfam" id="PF05726"/>
    </source>
</evidence>
<evidence type="ECO:0000259" key="3">
    <source>
        <dbReference type="Pfam" id="PF02678"/>
    </source>
</evidence>
<keyword evidence="6" id="KW-1185">Reference proteome</keyword>
<dbReference type="Pfam" id="PF05726">
    <property type="entry name" value="Pirin_C"/>
    <property type="match status" value="1"/>
</dbReference>
<feature type="domain" description="Pirin C-terminal" evidence="4">
    <location>
        <begin position="234"/>
        <end position="327"/>
    </location>
</feature>
<comment type="similarity">
    <text evidence="1 2">Belongs to the pirin family.</text>
</comment>
<dbReference type="Gene3D" id="2.60.120.10">
    <property type="entry name" value="Jelly Rolls"/>
    <property type="match status" value="2"/>
</dbReference>
<organism evidence="5 6">
    <name type="scientific">Kluyveromyces marxianus</name>
    <name type="common">Yeast</name>
    <name type="synonym">Candida kefyr</name>
    <dbReference type="NCBI Taxonomy" id="4911"/>
    <lineage>
        <taxon>Eukaryota</taxon>
        <taxon>Fungi</taxon>
        <taxon>Dikarya</taxon>
        <taxon>Ascomycota</taxon>
        <taxon>Saccharomycotina</taxon>
        <taxon>Saccharomycetes</taxon>
        <taxon>Saccharomycetales</taxon>
        <taxon>Saccharomycetaceae</taxon>
        <taxon>Kluyveromyces</taxon>
    </lineage>
</organism>
<dbReference type="InterPro" id="IPR011051">
    <property type="entry name" value="RmlC_Cupin_sf"/>
</dbReference>
<dbReference type="Proteomes" id="UP000422736">
    <property type="component" value="Chromosome 8"/>
</dbReference>
<reference evidence="5 6" key="2">
    <citation type="submission" date="2019-11" db="EMBL/GenBank/DDBJ databases">
        <authorList>
            <person name="Lu H."/>
        </authorList>
    </citation>
    <scope>NUCLEOTIDE SEQUENCE [LARGE SCALE GENOMIC DNA]</scope>
    <source>
        <strain evidence="5 6">FIM1</strain>
    </source>
</reference>
<dbReference type="SUPFAM" id="SSF51182">
    <property type="entry name" value="RmlC-like cupins"/>
    <property type="match status" value="1"/>
</dbReference>
<dbReference type="InterPro" id="IPR008778">
    <property type="entry name" value="Pirin_C_dom"/>
</dbReference>
<feature type="domain" description="Pirin N-terminal" evidence="3">
    <location>
        <begin position="76"/>
        <end position="172"/>
    </location>
</feature>
<reference evidence="5 6" key="1">
    <citation type="submission" date="2016-03" db="EMBL/GenBank/DDBJ databases">
        <title>How can Kluyveromyces marxianus grow so fast - potential evolutionary course in Saccharomyces Complex revealed by comparative genomics.</title>
        <authorList>
            <person name="Mo W."/>
            <person name="Lu W."/>
            <person name="Yang X."/>
            <person name="Qi J."/>
            <person name="Lv H."/>
        </authorList>
    </citation>
    <scope>NUCLEOTIDE SEQUENCE [LARGE SCALE GENOMIC DNA]</scope>
    <source>
        <strain evidence="5 6">FIM1</strain>
    </source>
</reference>
<proteinExistence type="inferred from homology"/>
<protein>
    <submittedName>
        <fullName evidence="5">Pirin-like protein</fullName>
    </submittedName>
</protein>
<gene>
    <name evidence="5" type="primary">Pir</name>
    <name evidence="5" type="ORF">FIM1_4821</name>
</gene>
<dbReference type="InterPro" id="IPR014710">
    <property type="entry name" value="RmlC-like_jellyroll"/>
</dbReference>
<evidence type="ECO:0000313" key="6">
    <source>
        <dbReference type="Proteomes" id="UP000422736"/>
    </source>
</evidence>
<dbReference type="InterPro" id="IPR012093">
    <property type="entry name" value="Pirin"/>
</dbReference>
<evidence type="ECO:0000256" key="1">
    <source>
        <dbReference type="ARBA" id="ARBA00008416"/>
    </source>
</evidence>
<dbReference type="PANTHER" id="PTHR13903:SF8">
    <property type="entry name" value="PIRIN"/>
    <property type="match status" value="1"/>
</dbReference>
<dbReference type="CDD" id="cd02247">
    <property type="entry name" value="cupin_pirin_C"/>
    <property type="match status" value="1"/>
</dbReference>
<dbReference type="Pfam" id="PF02678">
    <property type="entry name" value="Pirin"/>
    <property type="match status" value="1"/>
</dbReference>